<name>A0A9W8DU52_9FUNG</name>
<dbReference type="AlphaFoldDB" id="A0A9W8DU52"/>
<comment type="similarity">
    <text evidence="7">Belongs to the DEAD box helicase family.</text>
</comment>
<feature type="compositionally biased region" description="Polar residues" evidence="8">
    <location>
        <begin position="63"/>
        <end position="75"/>
    </location>
</feature>
<feature type="compositionally biased region" description="Low complexity" evidence="8">
    <location>
        <begin position="18"/>
        <end position="39"/>
    </location>
</feature>
<dbReference type="InterPro" id="IPR011545">
    <property type="entry name" value="DEAD/DEAH_box_helicase_dom"/>
</dbReference>
<dbReference type="SMART" id="SM00490">
    <property type="entry name" value="HELICc"/>
    <property type="match status" value="1"/>
</dbReference>
<dbReference type="PROSITE" id="PS51194">
    <property type="entry name" value="HELICASE_CTER"/>
    <property type="match status" value="1"/>
</dbReference>
<feature type="compositionally biased region" description="Polar residues" evidence="8">
    <location>
        <begin position="40"/>
        <end position="54"/>
    </location>
</feature>
<dbReference type="EC" id="3.6.4.13" evidence="12"/>
<protein>
    <submittedName>
        <fullName evidence="12">RNA helicase</fullName>
        <ecNumber evidence="12">3.6.4.13</ecNumber>
    </submittedName>
</protein>
<dbReference type="Gene3D" id="3.40.50.300">
    <property type="entry name" value="P-loop containing nucleotide triphosphate hydrolases"/>
    <property type="match status" value="2"/>
</dbReference>
<keyword evidence="1 7" id="KW-0547">Nucleotide-binding</keyword>
<dbReference type="EMBL" id="JANBPU010000046">
    <property type="protein sequence ID" value="KAJ1918411.1"/>
    <property type="molecule type" value="Genomic_DNA"/>
</dbReference>
<dbReference type="OrthoDB" id="10261904at2759"/>
<dbReference type="PANTHER" id="PTHR47959">
    <property type="entry name" value="ATP-DEPENDENT RNA HELICASE RHLE-RELATED"/>
    <property type="match status" value="1"/>
</dbReference>
<dbReference type="PROSITE" id="PS51195">
    <property type="entry name" value="Q_MOTIF"/>
    <property type="match status" value="1"/>
</dbReference>
<feature type="region of interest" description="Disordered" evidence="8">
    <location>
        <begin position="1"/>
        <end position="82"/>
    </location>
</feature>
<evidence type="ECO:0000259" key="10">
    <source>
        <dbReference type="PROSITE" id="PS51194"/>
    </source>
</evidence>
<dbReference type="SUPFAM" id="SSF52540">
    <property type="entry name" value="P-loop containing nucleoside triphosphate hydrolases"/>
    <property type="match status" value="1"/>
</dbReference>
<dbReference type="PANTHER" id="PTHR47959:SF24">
    <property type="entry name" value="ATP-DEPENDENT RNA HELICASE"/>
    <property type="match status" value="1"/>
</dbReference>
<reference evidence="12" key="1">
    <citation type="submission" date="2022-07" db="EMBL/GenBank/DDBJ databases">
        <title>Phylogenomic reconstructions and comparative analyses of Kickxellomycotina fungi.</title>
        <authorList>
            <person name="Reynolds N.K."/>
            <person name="Stajich J.E."/>
            <person name="Barry K."/>
            <person name="Grigoriev I.V."/>
            <person name="Crous P."/>
            <person name="Smith M.E."/>
        </authorList>
    </citation>
    <scope>NUCLEOTIDE SEQUENCE</scope>
    <source>
        <strain evidence="12">NBRC 100468</strain>
    </source>
</reference>
<dbReference type="InterPro" id="IPR001650">
    <property type="entry name" value="Helicase_C-like"/>
</dbReference>
<evidence type="ECO:0000256" key="8">
    <source>
        <dbReference type="SAM" id="MobiDB-lite"/>
    </source>
</evidence>
<evidence type="ECO:0000256" key="2">
    <source>
        <dbReference type="ARBA" id="ARBA00022801"/>
    </source>
</evidence>
<sequence length="602" mass="65355">MGKRSKRDDALTESDNESIASVESTTSNSSSGSNSTQNSVNASSNATKNSQKSGSSEKDHESGPSSNSIISTTQPSKPPPMCSFSDLRLDPWLVSALNAMSITQPTEIQRACVKPILEGRDVIGGAKTGSGKTAAFALPILQKLSIDPYGVYAIVLTPTRELAFQIADQFNVLGKSINLKVAVVVGGLDMTRQALELSKRPHIIIATPGRLADHINSNSNAIFFKRLKFLVMDEADRLLTPPFGPDLSVIMNEIPRERQTLLFTATMTDSILALKNKKEDSKNASDESVGGSNSTKPKQSPFVHLCDTSISTVSTLIQNYIFVPSHVKEAYLANLLRDEKHRDKSTLIFVGQCKAAESLRVLLRELGFRVTALHSKMSQQERLNSLGKFKAEVIKILIATDVASRGLDIPTVGLVVNLHVPRDPDDYIHRVGRTARAGRGGQSVTIMSEGDIRLIHNIEDKVGKKLEEYPVNENEVLEILPKVVTAKRVAALKSVVWASLPRVGGFDDDPREGSQNKLGDLAGRDSGSGVAVLHTPRFYLAGTNGNKPSWNKHSIARCGSAISKVRNSSLHRSQPSLETRISEKSGSYCSSSSKIIEEYMGL</sequence>
<dbReference type="InterPro" id="IPR027417">
    <property type="entry name" value="P-loop_NTPase"/>
</dbReference>
<evidence type="ECO:0000259" key="9">
    <source>
        <dbReference type="PROSITE" id="PS51192"/>
    </source>
</evidence>
<dbReference type="Proteomes" id="UP001150538">
    <property type="component" value="Unassembled WGS sequence"/>
</dbReference>
<dbReference type="InterPro" id="IPR050079">
    <property type="entry name" value="DEAD_box_RNA_helicase"/>
</dbReference>
<keyword evidence="3 7" id="KW-0347">Helicase</keyword>
<evidence type="ECO:0000313" key="12">
    <source>
        <dbReference type="EMBL" id="KAJ1918411.1"/>
    </source>
</evidence>
<evidence type="ECO:0000256" key="5">
    <source>
        <dbReference type="ARBA" id="ARBA00022884"/>
    </source>
</evidence>
<dbReference type="InterPro" id="IPR014014">
    <property type="entry name" value="RNA_helicase_DEAD_Q_motif"/>
</dbReference>
<dbReference type="PROSITE" id="PS00039">
    <property type="entry name" value="DEAD_ATP_HELICASE"/>
    <property type="match status" value="1"/>
</dbReference>
<dbReference type="GO" id="GO:0003723">
    <property type="term" value="F:RNA binding"/>
    <property type="evidence" value="ECO:0007669"/>
    <property type="project" value="UniProtKB-KW"/>
</dbReference>
<feature type="domain" description="Helicase ATP-binding" evidence="9">
    <location>
        <begin position="113"/>
        <end position="285"/>
    </location>
</feature>
<evidence type="ECO:0000256" key="1">
    <source>
        <dbReference type="ARBA" id="ARBA00022741"/>
    </source>
</evidence>
<dbReference type="Pfam" id="PF00270">
    <property type="entry name" value="DEAD"/>
    <property type="match status" value="1"/>
</dbReference>
<evidence type="ECO:0000256" key="6">
    <source>
        <dbReference type="PROSITE-ProRule" id="PRU00552"/>
    </source>
</evidence>
<evidence type="ECO:0000256" key="4">
    <source>
        <dbReference type="ARBA" id="ARBA00022840"/>
    </source>
</evidence>
<dbReference type="GO" id="GO:0016787">
    <property type="term" value="F:hydrolase activity"/>
    <property type="evidence" value="ECO:0007669"/>
    <property type="project" value="UniProtKB-KW"/>
</dbReference>
<feature type="region of interest" description="Disordered" evidence="8">
    <location>
        <begin position="277"/>
        <end position="300"/>
    </location>
</feature>
<dbReference type="InterPro" id="IPR014001">
    <property type="entry name" value="Helicase_ATP-bd"/>
</dbReference>
<comment type="caution">
    <text evidence="12">The sequence shown here is derived from an EMBL/GenBank/DDBJ whole genome shotgun (WGS) entry which is preliminary data.</text>
</comment>
<dbReference type="GO" id="GO:0003724">
    <property type="term" value="F:RNA helicase activity"/>
    <property type="evidence" value="ECO:0007669"/>
    <property type="project" value="UniProtKB-EC"/>
</dbReference>
<evidence type="ECO:0000313" key="13">
    <source>
        <dbReference type="Proteomes" id="UP001150538"/>
    </source>
</evidence>
<evidence type="ECO:0000256" key="3">
    <source>
        <dbReference type="ARBA" id="ARBA00022806"/>
    </source>
</evidence>
<feature type="compositionally biased region" description="Basic and acidic residues" evidence="8">
    <location>
        <begin position="1"/>
        <end position="10"/>
    </location>
</feature>
<evidence type="ECO:0000256" key="7">
    <source>
        <dbReference type="RuleBase" id="RU000492"/>
    </source>
</evidence>
<dbReference type="GO" id="GO:0005524">
    <property type="term" value="F:ATP binding"/>
    <property type="evidence" value="ECO:0007669"/>
    <property type="project" value="UniProtKB-KW"/>
</dbReference>
<organism evidence="12 13">
    <name type="scientific">Mycoemilia scoparia</name>
    <dbReference type="NCBI Taxonomy" id="417184"/>
    <lineage>
        <taxon>Eukaryota</taxon>
        <taxon>Fungi</taxon>
        <taxon>Fungi incertae sedis</taxon>
        <taxon>Zoopagomycota</taxon>
        <taxon>Kickxellomycotina</taxon>
        <taxon>Kickxellomycetes</taxon>
        <taxon>Kickxellales</taxon>
        <taxon>Kickxellaceae</taxon>
        <taxon>Mycoemilia</taxon>
    </lineage>
</organism>
<dbReference type="GO" id="GO:0005829">
    <property type="term" value="C:cytosol"/>
    <property type="evidence" value="ECO:0007669"/>
    <property type="project" value="TreeGrafter"/>
</dbReference>
<keyword evidence="2 7" id="KW-0378">Hydrolase</keyword>
<feature type="domain" description="DEAD-box RNA helicase Q" evidence="11">
    <location>
        <begin position="82"/>
        <end position="110"/>
    </location>
</feature>
<dbReference type="CDD" id="cd17955">
    <property type="entry name" value="DEADc_DDX49"/>
    <property type="match status" value="1"/>
</dbReference>
<accession>A0A9W8DU52</accession>
<evidence type="ECO:0000259" key="11">
    <source>
        <dbReference type="PROSITE" id="PS51195"/>
    </source>
</evidence>
<keyword evidence="4 7" id="KW-0067">ATP-binding</keyword>
<gene>
    <name evidence="12" type="primary">DBP8</name>
    <name evidence="12" type="ORF">H4219_002637</name>
</gene>
<keyword evidence="5" id="KW-0694">RNA-binding</keyword>
<proteinExistence type="inferred from homology"/>
<dbReference type="InterPro" id="IPR000629">
    <property type="entry name" value="RNA-helicase_DEAD-box_CS"/>
</dbReference>
<dbReference type="CDD" id="cd18787">
    <property type="entry name" value="SF2_C_DEAD"/>
    <property type="match status" value="1"/>
</dbReference>
<dbReference type="PROSITE" id="PS51192">
    <property type="entry name" value="HELICASE_ATP_BIND_1"/>
    <property type="match status" value="1"/>
</dbReference>
<dbReference type="SMART" id="SM00487">
    <property type="entry name" value="DEXDc"/>
    <property type="match status" value="1"/>
</dbReference>
<feature type="short sequence motif" description="Q motif" evidence="6">
    <location>
        <begin position="82"/>
        <end position="110"/>
    </location>
</feature>
<dbReference type="Pfam" id="PF00271">
    <property type="entry name" value="Helicase_C"/>
    <property type="match status" value="1"/>
</dbReference>
<feature type="domain" description="Helicase C-terminal" evidence="10">
    <location>
        <begin position="327"/>
        <end position="477"/>
    </location>
</feature>
<keyword evidence="13" id="KW-1185">Reference proteome</keyword>